<name>A0A819F1R1_9BILA</name>
<dbReference type="InterPro" id="IPR013219">
    <property type="entry name" value="Ribosomal_mS33"/>
</dbReference>
<comment type="caution">
    <text evidence="1">The sequence shown here is derived from an EMBL/GenBank/DDBJ whole genome shotgun (WGS) entry which is preliminary data.</text>
</comment>
<protein>
    <submittedName>
        <fullName evidence="1">Uncharacterized protein</fullName>
    </submittedName>
</protein>
<accession>A0A819F1R1</accession>
<proteinExistence type="predicted"/>
<dbReference type="AlphaFoldDB" id="A0A819F1R1"/>
<reference evidence="1" key="1">
    <citation type="submission" date="2021-02" db="EMBL/GenBank/DDBJ databases">
        <authorList>
            <person name="Nowell W R."/>
        </authorList>
    </citation>
    <scope>NUCLEOTIDE SEQUENCE</scope>
</reference>
<dbReference type="Proteomes" id="UP000663844">
    <property type="component" value="Unassembled WGS sequence"/>
</dbReference>
<gene>
    <name evidence="1" type="ORF">OXD698_LOCUS21771</name>
</gene>
<evidence type="ECO:0000313" key="2">
    <source>
        <dbReference type="Proteomes" id="UP000663844"/>
    </source>
</evidence>
<dbReference type="EMBL" id="CAJOAZ010001811">
    <property type="protein sequence ID" value="CAF3860210.1"/>
    <property type="molecule type" value="Genomic_DNA"/>
</dbReference>
<organism evidence="1 2">
    <name type="scientific">Adineta steineri</name>
    <dbReference type="NCBI Taxonomy" id="433720"/>
    <lineage>
        <taxon>Eukaryota</taxon>
        <taxon>Metazoa</taxon>
        <taxon>Spiralia</taxon>
        <taxon>Gnathifera</taxon>
        <taxon>Rotifera</taxon>
        <taxon>Eurotatoria</taxon>
        <taxon>Bdelloidea</taxon>
        <taxon>Adinetida</taxon>
        <taxon>Adinetidae</taxon>
        <taxon>Adineta</taxon>
    </lineage>
</organism>
<sequence length="133" mass="15949">KDIYTYMASPVGAYAQRMVRLSQRIFTEYPKITFSKKKHQEQHDKFLRFLDDRPHTSGTLVSMNYYPRYGEMYHLMEGLSEHGLFRNEHRDFQEEVARLRVLRGKQRKNMRLLYPKRMPELAPCCKQSASSKK</sequence>
<dbReference type="Pfam" id="PF08293">
    <property type="entry name" value="MRP-S33"/>
    <property type="match status" value="1"/>
</dbReference>
<feature type="non-terminal residue" evidence="1">
    <location>
        <position position="1"/>
    </location>
</feature>
<evidence type="ECO:0000313" key="1">
    <source>
        <dbReference type="EMBL" id="CAF3860210.1"/>
    </source>
</evidence>